<protein>
    <recommendedName>
        <fullName evidence="5">Heat-inducible transcription repressor HrcA</fullName>
    </recommendedName>
</protein>
<evidence type="ECO:0000256" key="2">
    <source>
        <dbReference type="ARBA" id="ARBA00023015"/>
    </source>
</evidence>
<dbReference type="SUPFAM" id="SSF46785">
    <property type="entry name" value="Winged helix' DNA-binding domain"/>
    <property type="match status" value="1"/>
</dbReference>
<dbReference type="InterPro" id="IPR001034">
    <property type="entry name" value="DeoR_HTH"/>
</dbReference>
<evidence type="ECO:0000259" key="7">
    <source>
        <dbReference type="Pfam" id="PF08220"/>
    </source>
</evidence>
<keyword evidence="3 5" id="KW-0346">Stress response</keyword>
<dbReference type="Pfam" id="PF01628">
    <property type="entry name" value="HrcA"/>
    <property type="match status" value="1"/>
</dbReference>
<keyword evidence="1 5" id="KW-0678">Repressor</keyword>
<dbReference type="HAMAP" id="MF_00081">
    <property type="entry name" value="HrcA"/>
    <property type="match status" value="1"/>
</dbReference>
<dbReference type="EMBL" id="PXVD01000001">
    <property type="protein sequence ID" value="MDJ1369826.1"/>
    <property type="molecule type" value="Genomic_DNA"/>
</dbReference>
<dbReference type="InterPro" id="IPR036388">
    <property type="entry name" value="WH-like_DNA-bd_sf"/>
</dbReference>
<evidence type="ECO:0000313" key="9">
    <source>
        <dbReference type="Proteomes" id="UP001170379"/>
    </source>
</evidence>
<proteinExistence type="inferred from homology"/>
<gene>
    <name evidence="5" type="primary">hrcA</name>
    <name evidence="8" type="ORF">C7K25_00300</name>
</gene>
<dbReference type="Gene3D" id="1.10.10.10">
    <property type="entry name" value="Winged helix-like DNA-binding domain superfamily/Winged helix DNA-binding domain"/>
    <property type="match status" value="1"/>
</dbReference>
<dbReference type="InterPro" id="IPR029016">
    <property type="entry name" value="GAF-like_dom_sf"/>
</dbReference>
<dbReference type="PIRSF" id="PIRSF005485">
    <property type="entry name" value="HrcA"/>
    <property type="match status" value="1"/>
</dbReference>
<comment type="similarity">
    <text evidence="5">Belongs to the HrcA family.</text>
</comment>
<organism evidence="8 9">
    <name type="scientific">Gulosibacter molinativorax</name>
    <dbReference type="NCBI Taxonomy" id="256821"/>
    <lineage>
        <taxon>Bacteria</taxon>
        <taxon>Bacillati</taxon>
        <taxon>Actinomycetota</taxon>
        <taxon>Actinomycetes</taxon>
        <taxon>Micrococcales</taxon>
        <taxon>Microbacteriaceae</taxon>
        <taxon>Gulosibacter</taxon>
    </lineage>
</organism>
<dbReference type="PANTHER" id="PTHR34824:SF1">
    <property type="entry name" value="HEAT-INDUCIBLE TRANSCRIPTION REPRESSOR HRCA"/>
    <property type="match status" value="1"/>
</dbReference>
<keyword evidence="9" id="KW-1185">Reference proteome</keyword>
<dbReference type="RefSeq" id="WP_026935637.1">
    <property type="nucleotide sequence ID" value="NZ_CP028426.1"/>
</dbReference>
<evidence type="ECO:0000256" key="1">
    <source>
        <dbReference type="ARBA" id="ARBA00022491"/>
    </source>
</evidence>
<dbReference type="Gene3D" id="3.30.390.60">
    <property type="entry name" value="Heat-inducible transcription repressor hrca homolog, domain 3"/>
    <property type="match status" value="1"/>
</dbReference>
<dbReference type="InterPro" id="IPR002571">
    <property type="entry name" value="HrcA"/>
</dbReference>
<dbReference type="SUPFAM" id="SSF55781">
    <property type="entry name" value="GAF domain-like"/>
    <property type="match status" value="1"/>
</dbReference>
<keyword evidence="2 5" id="KW-0805">Transcription regulation</keyword>
<dbReference type="PANTHER" id="PTHR34824">
    <property type="entry name" value="HEAT-INDUCIBLE TRANSCRIPTION REPRESSOR HRCA"/>
    <property type="match status" value="1"/>
</dbReference>
<evidence type="ECO:0000259" key="6">
    <source>
        <dbReference type="Pfam" id="PF01628"/>
    </source>
</evidence>
<feature type="domain" description="HTH deoR-type" evidence="7">
    <location>
        <begin position="15"/>
        <end position="56"/>
    </location>
</feature>
<dbReference type="InterPro" id="IPR021153">
    <property type="entry name" value="HrcA_C"/>
</dbReference>
<evidence type="ECO:0000256" key="3">
    <source>
        <dbReference type="ARBA" id="ARBA00023016"/>
    </source>
</evidence>
<name>A0ABT7C561_9MICO</name>
<evidence type="ECO:0000256" key="4">
    <source>
        <dbReference type="ARBA" id="ARBA00023163"/>
    </source>
</evidence>
<feature type="domain" description="Heat-inducible transcription repressor HrcA C-terminal" evidence="6">
    <location>
        <begin position="103"/>
        <end position="321"/>
    </location>
</feature>
<dbReference type="Pfam" id="PF08220">
    <property type="entry name" value="HTH_DeoR"/>
    <property type="match status" value="1"/>
</dbReference>
<dbReference type="Proteomes" id="UP001170379">
    <property type="component" value="Unassembled WGS sequence"/>
</dbReference>
<evidence type="ECO:0000313" key="8">
    <source>
        <dbReference type="EMBL" id="MDJ1369826.1"/>
    </source>
</evidence>
<dbReference type="InterPro" id="IPR036390">
    <property type="entry name" value="WH_DNA-bd_sf"/>
</dbReference>
<accession>A0ABT7C561</accession>
<keyword evidence="4 5" id="KW-0804">Transcription</keyword>
<dbReference type="NCBIfam" id="TIGR00331">
    <property type="entry name" value="hrcA"/>
    <property type="match status" value="1"/>
</dbReference>
<comment type="function">
    <text evidence="5">Negative regulator of class I heat shock genes (grpE-dnaK-dnaJ and groELS operons). Prevents heat-shock induction of these operons.</text>
</comment>
<sequence length="340" mass="37852">MVSERSLDVLRAIIGDYVETKEPVGSKRLVERHKFGVSAATIRNDMAQLEEAELITAPHTSSGRIPTDKGYRVFVDRLSGIRPLTTAQRRAIEDFMERSSDPEELVVQSVRTLAQLTNSVAIGQLPSLLTSSIHRLELVSLSDRRILTVLITDSGRVEQRIVEIESEIDEDTLVKVRQHFNETLVGHSLQEAAKRIDDLTDPFTGEEEVLASQLVNALIDQLNSNREDRLIIAGAANLARTERDFSSILPVLEAMEEQVVLLRLVAELDLQDHEVAVSIGHENEEASFEETSILASGYMADRGEARLGILGPTRMDYRRNIAAVRAVARYLSRVFNDTAA</sequence>
<evidence type="ECO:0000256" key="5">
    <source>
        <dbReference type="HAMAP-Rule" id="MF_00081"/>
    </source>
</evidence>
<reference evidence="8" key="1">
    <citation type="submission" date="2018-03" db="EMBL/GenBank/DDBJ databases">
        <authorList>
            <person name="Nunes O.C."/>
            <person name="Lopes A.R."/>
            <person name="Froufe H."/>
            <person name="Munoz-Merida A."/>
            <person name="Barroso C."/>
            <person name="Egas C."/>
        </authorList>
    </citation>
    <scope>NUCLEOTIDE SEQUENCE</scope>
    <source>
        <strain evidence="8">ON4</strain>
    </source>
</reference>
<comment type="caution">
    <text evidence="8">The sequence shown here is derived from an EMBL/GenBank/DDBJ whole genome shotgun (WGS) entry which is preliminary data.</text>
</comment>
<dbReference type="Gene3D" id="3.30.450.40">
    <property type="match status" value="1"/>
</dbReference>
<dbReference type="InterPro" id="IPR023120">
    <property type="entry name" value="WHTH_transcript_rep_HrcA_IDD"/>
</dbReference>
<reference evidence="8" key="2">
    <citation type="journal article" date="2022" name="Sci. Rep.">
        <title>In silico prediction of the enzymes involved in the degradation of the herbicide molinate by Gulosibacter molinativorax ON4T.</title>
        <authorList>
            <person name="Lopes A.R."/>
            <person name="Bunin E."/>
            <person name="Viana A.T."/>
            <person name="Froufe H."/>
            <person name="Munoz-Merida A."/>
            <person name="Pinho D."/>
            <person name="Figueiredo J."/>
            <person name="Barroso C."/>
            <person name="Vaz-Moreira I."/>
            <person name="Bellanger X."/>
            <person name="Egas C."/>
            <person name="Nunes O.C."/>
        </authorList>
    </citation>
    <scope>NUCLEOTIDE SEQUENCE</scope>
    <source>
        <strain evidence="8">ON4</strain>
    </source>
</reference>